<dbReference type="InterPro" id="IPR000639">
    <property type="entry name" value="Epox_hydrolase-like"/>
</dbReference>
<dbReference type="InterPro" id="IPR050266">
    <property type="entry name" value="AB_hydrolase_sf"/>
</dbReference>
<evidence type="ECO:0000313" key="2">
    <source>
        <dbReference type="EMBL" id="PWY89621.1"/>
    </source>
</evidence>
<dbReference type="PANTHER" id="PTHR43798">
    <property type="entry name" value="MONOACYLGLYCEROL LIPASE"/>
    <property type="match status" value="1"/>
</dbReference>
<dbReference type="GO" id="GO:0016020">
    <property type="term" value="C:membrane"/>
    <property type="evidence" value="ECO:0007669"/>
    <property type="project" value="TreeGrafter"/>
</dbReference>
<dbReference type="Gene3D" id="3.40.50.1820">
    <property type="entry name" value="alpha/beta hydrolase"/>
    <property type="match status" value="1"/>
</dbReference>
<dbReference type="Proteomes" id="UP000246702">
    <property type="component" value="Unassembled WGS sequence"/>
</dbReference>
<dbReference type="PRINTS" id="PR00412">
    <property type="entry name" value="EPOXHYDRLASE"/>
</dbReference>
<name>A0A317WUX8_9EURO</name>
<keyword evidence="3" id="KW-1185">Reference proteome</keyword>
<organism evidence="2 3">
    <name type="scientific">Aspergillus sclerotioniger CBS 115572</name>
    <dbReference type="NCBI Taxonomy" id="1450535"/>
    <lineage>
        <taxon>Eukaryota</taxon>
        <taxon>Fungi</taxon>
        <taxon>Dikarya</taxon>
        <taxon>Ascomycota</taxon>
        <taxon>Pezizomycotina</taxon>
        <taxon>Eurotiomycetes</taxon>
        <taxon>Eurotiomycetidae</taxon>
        <taxon>Eurotiales</taxon>
        <taxon>Aspergillaceae</taxon>
        <taxon>Aspergillus</taxon>
        <taxon>Aspergillus subgen. Circumdati</taxon>
    </lineage>
</organism>
<dbReference type="Pfam" id="PF00561">
    <property type="entry name" value="Abhydrolase_1"/>
    <property type="match status" value="1"/>
</dbReference>
<dbReference type="EMBL" id="MSFK01000011">
    <property type="protein sequence ID" value="PWY89621.1"/>
    <property type="molecule type" value="Genomic_DNA"/>
</dbReference>
<evidence type="ECO:0000313" key="3">
    <source>
        <dbReference type="Proteomes" id="UP000246702"/>
    </source>
</evidence>
<dbReference type="InterPro" id="IPR029058">
    <property type="entry name" value="AB_hydrolase_fold"/>
</dbReference>
<keyword evidence="2" id="KW-0378">Hydrolase</keyword>
<dbReference type="PRINTS" id="PR00111">
    <property type="entry name" value="ABHYDROLASE"/>
</dbReference>
<dbReference type="GeneID" id="37109594"/>
<evidence type="ECO:0000259" key="1">
    <source>
        <dbReference type="Pfam" id="PF00561"/>
    </source>
</evidence>
<feature type="domain" description="AB hydrolase-1" evidence="1">
    <location>
        <begin position="36"/>
        <end position="282"/>
    </location>
</feature>
<dbReference type="RefSeq" id="XP_025468532.1">
    <property type="nucleotide sequence ID" value="XM_025607451.1"/>
</dbReference>
<comment type="caution">
    <text evidence="2">The sequence shown here is derived from an EMBL/GenBank/DDBJ whole genome shotgun (WGS) entry which is preliminary data.</text>
</comment>
<dbReference type="OrthoDB" id="6431331at2759"/>
<gene>
    <name evidence="2" type="ORF">BO94DRAFT_42734</name>
</gene>
<reference evidence="2 3" key="1">
    <citation type="submission" date="2016-12" db="EMBL/GenBank/DDBJ databases">
        <title>The genomes of Aspergillus section Nigri reveals drivers in fungal speciation.</title>
        <authorList>
            <consortium name="DOE Joint Genome Institute"/>
            <person name="Vesth T.C."/>
            <person name="Nybo J."/>
            <person name="Theobald S."/>
            <person name="Brandl J."/>
            <person name="Frisvad J.C."/>
            <person name="Nielsen K.F."/>
            <person name="Lyhne E.K."/>
            <person name="Kogle M.E."/>
            <person name="Kuo A."/>
            <person name="Riley R."/>
            <person name="Clum A."/>
            <person name="Nolan M."/>
            <person name="Lipzen A."/>
            <person name="Salamov A."/>
            <person name="Henrissat B."/>
            <person name="Wiebenga A."/>
            <person name="De Vries R.P."/>
            <person name="Grigoriev I.V."/>
            <person name="Mortensen U.H."/>
            <person name="Andersen M.R."/>
            <person name="Baker S.E."/>
        </authorList>
    </citation>
    <scope>NUCLEOTIDE SEQUENCE [LARGE SCALE GENOMIC DNA]</scope>
    <source>
        <strain evidence="2 3">CBS 115572</strain>
    </source>
</reference>
<dbReference type="STRING" id="1450535.A0A317WUX8"/>
<sequence length="298" mass="33389">MPPTPVVTEHILINNHRIAYGIHSPPTSTSTTTPTPIILIHGTPSSSLIWRHIIPPLTTTGYKVHVYDLLSYGLSERPWDPKTDTSISGQVPILLSLLDHWSITSAHIIAHDIGGGIAQRFCILHPDKINILSLTLIDTVSFNSYPSERTKAQMQEGLETLIQAPNGTHREHFKEWILSTVTDTGKMRMEEEGSLDAYLEYISNPVGQASFFQHQVKHYDSRHTMEVAGRIGELGRVPVMIVWGREDRWQVLQWGENLKRCIPGAELSVIDGGGHFVMEDRPEVVGEVVRGFLGRVDR</sequence>
<proteinExistence type="predicted"/>
<dbReference type="GO" id="GO:0046464">
    <property type="term" value="P:acylglycerol catabolic process"/>
    <property type="evidence" value="ECO:0007669"/>
    <property type="project" value="TreeGrafter"/>
</dbReference>
<accession>A0A317WUX8</accession>
<dbReference type="AlphaFoldDB" id="A0A317WUX8"/>
<dbReference type="SUPFAM" id="SSF53474">
    <property type="entry name" value="alpha/beta-Hydrolases"/>
    <property type="match status" value="1"/>
</dbReference>
<protein>
    <submittedName>
        <fullName evidence="2">2-hydroxy-6-oxononadienedioate/2-hydroxy-6-oxononatrienedioate hydrolase</fullName>
    </submittedName>
</protein>
<dbReference type="GO" id="GO:0047372">
    <property type="term" value="F:monoacylglycerol lipase activity"/>
    <property type="evidence" value="ECO:0007669"/>
    <property type="project" value="TreeGrafter"/>
</dbReference>
<dbReference type="PANTHER" id="PTHR43798:SF33">
    <property type="entry name" value="HYDROLASE, PUTATIVE (AFU_ORTHOLOGUE AFUA_2G14860)-RELATED"/>
    <property type="match status" value="1"/>
</dbReference>
<dbReference type="InterPro" id="IPR000073">
    <property type="entry name" value="AB_hydrolase_1"/>
</dbReference>